<dbReference type="RefSeq" id="WP_114411841.1">
    <property type="nucleotide sequence ID" value="NZ_QPJQ01000012.1"/>
</dbReference>
<feature type="domain" description="TonB-dependent receptor plug" evidence="18">
    <location>
        <begin position="80"/>
        <end position="174"/>
    </location>
</feature>
<dbReference type="InterPro" id="IPR012910">
    <property type="entry name" value="Plug_dom"/>
</dbReference>
<evidence type="ECO:0000256" key="11">
    <source>
        <dbReference type="ARBA" id="ARBA00023136"/>
    </source>
</evidence>
<proteinExistence type="inferred from homology"/>
<dbReference type="SUPFAM" id="SSF56935">
    <property type="entry name" value="Porins"/>
    <property type="match status" value="1"/>
</dbReference>
<keyword evidence="3 14" id="KW-0813">Transport</keyword>
<evidence type="ECO:0000256" key="12">
    <source>
        <dbReference type="ARBA" id="ARBA00023170"/>
    </source>
</evidence>
<reference evidence="19 20" key="1">
    <citation type="submission" date="2018-07" db="EMBL/GenBank/DDBJ databases">
        <title>Genomic Encyclopedia of Type Strains, Phase III (KMG-III): the genomes of soil and plant-associated and newly described type strains.</title>
        <authorList>
            <person name="Whitman W."/>
        </authorList>
    </citation>
    <scope>NUCLEOTIDE SEQUENCE [LARGE SCALE GENOMIC DNA]</scope>
    <source>
        <strain evidence="19 20">CECT 7731</strain>
    </source>
</reference>
<evidence type="ECO:0000256" key="2">
    <source>
        <dbReference type="ARBA" id="ARBA00009810"/>
    </source>
</evidence>
<protein>
    <submittedName>
        <fullName evidence="19">Iron complex outermembrane receptor protein</fullName>
    </submittedName>
</protein>
<dbReference type="CDD" id="cd01347">
    <property type="entry name" value="ligand_gated_channel"/>
    <property type="match status" value="1"/>
</dbReference>
<evidence type="ECO:0000256" key="13">
    <source>
        <dbReference type="ARBA" id="ARBA00023237"/>
    </source>
</evidence>
<evidence type="ECO:0000256" key="4">
    <source>
        <dbReference type="ARBA" id="ARBA00022452"/>
    </source>
</evidence>
<dbReference type="InterPro" id="IPR000531">
    <property type="entry name" value="Beta-barrel_TonB"/>
</dbReference>
<dbReference type="OrthoDB" id="127311at2"/>
<keyword evidence="10 15" id="KW-0798">TonB box</keyword>
<dbReference type="GO" id="GO:0009279">
    <property type="term" value="C:cell outer membrane"/>
    <property type="evidence" value="ECO:0007669"/>
    <property type="project" value="UniProtKB-SubCell"/>
</dbReference>
<sequence length="722" mass="81435">MTLRTTLMMMQACGALVFSTVIFAENTANDITQDSYLNDGDNNVKDGSNIELQTLQVQGRALSYYKEDEAALATRTATPIDETPQSVQVVTEALIQDQAARQITDLYRSISGMSQNNVSTVTLRGFSQDEVLYDGLKGDPFGDFSIPQLFTIEQIQVLKGPSGAIYGAGEPGGVINYVTKKPTYEQKNTLKVSAGNKDFLSGSVESSGPANKDASQRYRVGIYSDGQDSYRNNVEEENQIIDLGYAWDMDENNTLTVQYTDIHQHISGARLRGIPTDDDGNFLADTSWNNNEKSDYQELDAQVFQTRLDHSINSWLDSNFSVRYFENTENQKYHEISKLIDSNSDGTADTTQRQYRDQVRTRKGITLAGNLIAELGDHTLLVGSDYFHQKNSFLYSYANKADGVSNLSLTNPIYGQDDVNSYTMHLKTDETTTTDQIGLYVQDQWKVTNQLDLLAGARIDRIEEKYDGYKVKTGTTKADYNDTGYSSRIGATYKINDNWKPYTSFSTGFVPQDAADQQKSANGRLFDPEDSKQIEVGVRSYWFNNRLNVNLAAYHITRENILQEDPNDSDLLVSFGKVRSQGVELDVMADITPRWVANLSYAYNDTIVKEATDGIQYANGDRFANTPYHQLGLWTRYDFPNLDSSIAFGADFVSDQINRQGQTVKPYTVYDMSWQTQWQDWRFQLNIKNLLDKEYAVSGFTEKIGSFVGERRRVYLSAAYDF</sequence>
<evidence type="ECO:0000256" key="5">
    <source>
        <dbReference type="ARBA" id="ARBA00022496"/>
    </source>
</evidence>
<keyword evidence="13 14" id="KW-0998">Cell outer membrane</keyword>
<evidence type="ECO:0000259" key="17">
    <source>
        <dbReference type="Pfam" id="PF00593"/>
    </source>
</evidence>
<dbReference type="InterPro" id="IPR037066">
    <property type="entry name" value="Plug_dom_sf"/>
</dbReference>
<keyword evidence="11 14" id="KW-0472">Membrane</keyword>
<dbReference type="Proteomes" id="UP000253506">
    <property type="component" value="Unassembled WGS sequence"/>
</dbReference>
<keyword evidence="12 19" id="KW-0675">Receptor</keyword>
<feature type="chain" id="PRO_5016867997" evidence="16">
    <location>
        <begin position="25"/>
        <end position="722"/>
    </location>
</feature>
<dbReference type="NCBIfam" id="TIGR01783">
    <property type="entry name" value="TonB-siderophor"/>
    <property type="match status" value="1"/>
</dbReference>
<name>A0A369A2I3_9GAMM</name>
<comment type="caution">
    <text evidence="19">The sequence shown here is derived from an EMBL/GenBank/DDBJ whole genome shotgun (WGS) entry which is preliminary data.</text>
</comment>
<dbReference type="PROSITE" id="PS52016">
    <property type="entry name" value="TONB_DEPENDENT_REC_3"/>
    <property type="match status" value="1"/>
</dbReference>
<evidence type="ECO:0000256" key="8">
    <source>
        <dbReference type="ARBA" id="ARBA00023004"/>
    </source>
</evidence>
<feature type="signal peptide" evidence="16">
    <location>
        <begin position="1"/>
        <end position="24"/>
    </location>
</feature>
<evidence type="ECO:0000313" key="19">
    <source>
        <dbReference type="EMBL" id="RCX03522.1"/>
    </source>
</evidence>
<gene>
    <name evidence="19" type="ORF">DFP77_11260</name>
</gene>
<dbReference type="Gene3D" id="2.170.130.10">
    <property type="entry name" value="TonB-dependent receptor, plug domain"/>
    <property type="match status" value="1"/>
</dbReference>
<evidence type="ECO:0000256" key="1">
    <source>
        <dbReference type="ARBA" id="ARBA00004571"/>
    </source>
</evidence>
<dbReference type="PANTHER" id="PTHR32552">
    <property type="entry name" value="FERRICHROME IRON RECEPTOR-RELATED"/>
    <property type="match status" value="1"/>
</dbReference>
<dbReference type="InterPro" id="IPR010105">
    <property type="entry name" value="TonB_sidphr_rcpt"/>
</dbReference>
<comment type="subcellular location">
    <subcellularLocation>
        <location evidence="1 14">Cell outer membrane</location>
        <topology evidence="1 14">Multi-pass membrane protein</topology>
    </subcellularLocation>
</comment>
<evidence type="ECO:0000256" key="3">
    <source>
        <dbReference type="ARBA" id="ARBA00022448"/>
    </source>
</evidence>
<evidence type="ECO:0000313" key="20">
    <source>
        <dbReference type="Proteomes" id="UP000253506"/>
    </source>
</evidence>
<comment type="similarity">
    <text evidence="2 14 15">Belongs to the TonB-dependent receptor family.</text>
</comment>
<dbReference type="PANTHER" id="PTHR32552:SF68">
    <property type="entry name" value="FERRICHROME OUTER MEMBRANE TRANSPORTER_PHAGE RECEPTOR"/>
    <property type="match status" value="1"/>
</dbReference>
<evidence type="ECO:0000256" key="15">
    <source>
        <dbReference type="RuleBase" id="RU003357"/>
    </source>
</evidence>
<dbReference type="Gene3D" id="2.40.170.20">
    <property type="entry name" value="TonB-dependent receptor, beta-barrel domain"/>
    <property type="match status" value="1"/>
</dbReference>
<keyword evidence="6 14" id="KW-0812">Transmembrane</keyword>
<evidence type="ECO:0000256" key="9">
    <source>
        <dbReference type="ARBA" id="ARBA00023065"/>
    </source>
</evidence>
<evidence type="ECO:0000259" key="18">
    <source>
        <dbReference type="Pfam" id="PF07715"/>
    </source>
</evidence>
<dbReference type="EMBL" id="QPJQ01000012">
    <property type="protein sequence ID" value="RCX03522.1"/>
    <property type="molecule type" value="Genomic_DNA"/>
</dbReference>
<evidence type="ECO:0000256" key="7">
    <source>
        <dbReference type="ARBA" id="ARBA00022729"/>
    </source>
</evidence>
<dbReference type="AlphaFoldDB" id="A0A369A2I3"/>
<evidence type="ECO:0000256" key="10">
    <source>
        <dbReference type="ARBA" id="ARBA00023077"/>
    </source>
</evidence>
<dbReference type="GO" id="GO:0038023">
    <property type="term" value="F:signaling receptor activity"/>
    <property type="evidence" value="ECO:0007669"/>
    <property type="project" value="InterPro"/>
</dbReference>
<evidence type="ECO:0000256" key="14">
    <source>
        <dbReference type="PROSITE-ProRule" id="PRU01360"/>
    </source>
</evidence>
<feature type="domain" description="TonB-dependent receptor-like beta-barrel" evidence="17">
    <location>
        <begin position="268"/>
        <end position="690"/>
    </location>
</feature>
<dbReference type="Pfam" id="PF07715">
    <property type="entry name" value="Plug"/>
    <property type="match status" value="1"/>
</dbReference>
<dbReference type="InterPro" id="IPR039426">
    <property type="entry name" value="TonB-dep_rcpt-like"/>
</dbReference>
<organism evidence="19 20">
    <name type="scientific">Marinomonas foliarum</name>
    <dbReference type="NCBI Taxonomy" id="491950"/>
    <lineage>
        <taxon>Bacteria</taxon>
        <taxon>Pseudomonadati</taxon>
        <taxon>Pseudomonadota</taxon>
        <taxon>Gammaproteobacteria</taxon>
        <taxon>Oceanospirillales</taxon>
        <taxon>Oceanospirillaceae</taxon>
        <taxon>Marinomonas</taxon>
    </lineage>
</organism>
<dbReference type="InterPro" id="IPR036942">
    <property type="entry name" value="Beta-barrel_TonB_sf"/>
</dbReference>
<keyword evidence="4 14" id="KW-1134">Transmembrane beta strand</keyword>
<accession>A0A369A2I3</accession>
<dbReference type="Pfam" id="PF00593">
    <property type="entry name" value="TonB_dep_Rec_b-barrel"/>
    <property type="match status" value="1"/>
</dbReference>
<keyword evidence="9" id="KW-0406">Ion transport</keyword>
<dbReference type="GO" id="GO:0015891">
    <property type="term" value="P:siderophore transport"/>
    <property type="evidence" value="ECO:0007669"/>
    <property type="project" value="InterPro"/>
</dbReference>
<keyword evidence="7 16" id="KW-0732">Signal</keyword>
<keyword evidence="5" id="KW-0410">Iron transport</keyword>
<dbReference type="GO" id="GO:0015344">
    <property type="term" value="F:siderophore uptake transmembrane transporter activity"/>
    <property type="evidence" value="ECO:0007669"/>
    <property type="project" value="TreeGrafter"/>
</dbReference>
<evidence type="ECO:0000256" key="16">
    <source>
        <dbReference type="SAM" id="SignalP"/>
    </source>
</evidence>
<evidence type="ECO:0000256" key="6">
    <source>
        <dbReference type="ARBA" id="ARBA00022692"/>
    </source>
</evidence>
<keyword evidence="8" id="KW-0408">Iron</keyword>